<evidence type="ECO:0000259" key="4">
    <source>
        <dbReference type="Pfam" id="PF13354"/>
    </source>
</evidence>
<reference evidence="6" key="1">
    <citation type="journal article" date="2019" name="Int. J. Syst. Evol. Microbiol.">
        <title>The Global Catalogue of Microorganisms (GCM) 10K type strain sequencing project: providing services to taxonomists for standard genome sequencing and annotation.</title>
        <authorList>
            <consortium name="The Broad Institute Genomics Platform"/>
            <consortium name="The Broad Institute Genome Sequencing Center for Infectious Disease"/>
            <person name="Wu L."/>
            <person name="Ma J."/>
        </authorList>
    </citation>
    <scope>NUCLEOTIDE SEQUENCE [LARGE SCALE GENOMIC DNA]</scope>
    <source>
        <strain evidence="6">JCM 30846</strain>
    </source>
</reference>
<dbReference type="Pfam" id="PF13354">
    <property type="entry name" value="Beta-lactamase2"/>
    <property type="match status" value="1"/>
</dbReference>
<dbReference type="Gene3D" id="3.40.710.10">
    <property type="entry name" value="DD-peptidase/beta-lactamase superfamily"/>
    <property type="match status" value="1"/>
</dbReference>
<dbReference type="EMBL" id="BAABEP010000040">
    <property type="protein sequence ID" value="GAA3745517.1"/>
    <property type="molecule type" value="Genomic_DNA"/>
</dbReference>
<dbReference type="InterPro" id="IPR012338">
    <property type="entry name" value="Beta-lactam/transpept-like"/>
</dbReference>
<accession>A0ABP7FRR9</accession>
<sequence>MFRSVPPGSAAALRRRPLLYTSAAVALLIAGWAAADGAGTADAADGHARAAARAAPPLPAVPAPRAAPPSSVVPVPATAVPASLPAAPAAARGTPEHAVRELRITLDKGSHAALSVAALDLTDGRRAGYGTADEPVFDTASIVKADVLAALLLRAQDSGHALSAAQRDLASAMIKTSDNRATDRLWNTIGGTAGLTRANRRLGLTHTTAGAGGLWGLTQTTAHDQLTLLSAVYGTGHSPLTAASRAYARSLMAGVEADQRWGVSAGGTPAGLKNGWLPRSATGKWDINSIGAVTAGGHRVLLAALSSGNSGMDAGISLVEKGARAAVAALGLHATT</sequence>
<protein>
    <recommendedName>
        <fullName evidence="1">Beta-lactamase</fullName>
    </recommendedName>
    <alternativeName>
        <fullName evidence="2">Penicillinase</fullName>
    </alternativeName>
</protein>
<dbReference type="InterPro" id="IPR000871">
    <property type="entry name" value="Beta-lactam_class-A"/>
</dbReference>
<organism evidence="5 6">
    <name type="scientific">Streptomyces tremellae</name>
    <dbReference type="NCBI Taxonomy" id="1124239"/>
    <lineage>
        <taxon>Bacteria</taxon>
        <taxon>Bacillati</taxon>
        <taxon>Actinomycetota</taxon>
        <taxon>Actinomycetes</taxon>
        <taxon>Kitasatosporales</taxon>
        <taxon>Streptomycetaceae</taxon>
        <taxon>Streptomyces</taxon>
    </lineage>
</organism>
<feature type="domain" description="Beta-lactamase class A catalytic" evidence="4">
    <location>
        <begin position="167"/>
        <end position="305"/>
    </location>
</feature>
<keyword evidence="6" id="KW-1185">Reference proteome</keyword>
<evidence type="ECO:0000256" key="2">
    <source>
        <dbReference type="ARBA" id="ARBA00030171"/>
    </source>
</evidence>
<evidence type="ECO:0000313" key="5">
    <source>
        <dbReference type="EMBL" id="GAA3745517.1"/>
    </source>
</evidence>
<dbReference type="RefSeq" id="WP_345651149.1">
    <property type="nucleotide sequence ID" value="NZ_BAABEP010000040.1"/>
</dbReference>
<dbReference type="PANTHER" id="PTHR35333:SF3">
    <property type="entry name" value="BETA-LACTAMASE-TYPE TRANSPEPTIDASE FOLD CONTAINING PROTEIN"/>
    <property type="match status" value="1"/>
</dbReference>
<dbReference type="InterPro" id="IPR006311">
    <property type="entry name" value="TAT_signal"/>
</dbReference>
<feature type="chain" id="PRO_5045353409" description="Beta-lactamase" evidence="3">
    <location>
        <begin position="36"/>
        <end position="336"/>
    </location>
</feature>
<evidence type="ECO:0000256" key="1">
    <source>
        <dbReference type="ARBA" id="ARBA00018879"/>
    </source>
</evidence>
<dbReference type="SUPFAM" id="SSF56601">
    <property type="entry name" value="beta-lactamase/transpeptidase-like"/>
    <property type="match status" value="1"/>
</dbReference>
<comment type="caution">
    <text evidence="5">The sequence shown here is derived from an EMBL/GenBank/DDBJ whole genome shotgun (WGS) entry which is preliminary data.</text>
</comment>
<gene>
    <name evidence="5" type="ORF">GCM10023082_47690</name>
</gene>
<dbReference type="Proteomes" id="UP001499884">
    <property type="component" value="Unassembled WGS sequence"/>
</dbReference>
<dbReference type="PANTHER" id="PTHR35333">
    <property type="entry name" value="BETA-LACTAMASE"/>
    <property type="match status" value="1"/>
</dbReference>
<proteinExistence type="predicted"/>
<dbReference type="InterPro" id="IPR045155">
    <property type="entry name" value="Beta-lactam_cat"/>
</dbReference>
<evidence type="ECO:0000313" key="6">
    <source>
        <dbReference type="Proteomes" id="UP001499884"/>
    </source>
</evidence>
<keyword evidence="3" id="KW-0732">Signal</keyword>
<evidence type="ECO:0000256" key="3">
    <source>
        <dbReference type="SAM" id="SignalP"/>
    </source>
</evidence>
<dbReference type="PROSITE" id="PS51318">
    <property type="entry name" value="TAT"/>
    <property type="match status" value="1"/>
</dbReference>
<name>A0ABP7FRR9_9ACTN</name>
<feature type="signal peptide" evidence="3">
    <location>
        <begin position="1"/>
        <end position="35"/>
    </location>
</feature>